<dbReference type="InterPro" id="IPR011006">
    <property type="entry name" value="CheY-like_superfamily"/>
</dbReference>
<dbReference type="InterPro" id="IPR046947">
    <property type="entry name" value="LytR-like"/>
</dbReference>
<dbReference type="SUPFAM" id="SSF52172">
    <property type="entry name" value="CheY-like"/>
    <property type="match status" value="1"/>
</dbReference>
<sequence>MIKCIVVDDEKPARDELKYLLDQHKDFQVVGEAENGVDAMNLILTLSPEVVFCDISMPLLNGIDLAKKILNKRIDTYLVYVTAYDEYAIKAFELNAVDYLLKPLKEERFLTTLAKIKGLKDHEQLNMNKVDKFLNEFSIPHERKNHLCLYKDGLLYPVKSNEILCIYIEDKTVKIDTLKGQFECYKSLSEIENILPENDFFKCHRSYIINLNYIESIIPWFNRTYRVKLKGLEKEIPVSRSQTTEFKNKMQIL</sequence>
<evidence type="ECO:0000313" key="6">
    <source>
        <dbReference type="EMBL" id="SHJ83077.1"/>
    </source>
</evidence>
<evidence type="ECO:0000259" key="5">
    <source>
        <dbReference type="PROSITE" id="PS50930"/>
    </source>
</evidence>
<dbReference type="InterPro" id="IPR007492">
    <property type="entry name" value="LytTR_DNA-bd_dom"/>
</dbReference>
<dbReference type="InterPro" id="IPR001789">
    <property type="entry name" value="Sig_transdc_resp-reg_receiver"/>
</dbReference>
<comment type="function">
    <text evidence="2">May play the central regulatory role in sporulation. It may be an element of the effector pathway responsible for the activation of sporulation genes in response to nutritional stress. Spo0A may act in concert with spo0H (a sigma factor) to control the expression of some genes that are critical to the sporulation process.</text>
</comment>
<dbReference type="AlphaFoldDB" id="A0A1M6MI00"/>
<feature type="domain" description="HTH LytTR-type" evidence="5">
    <location>
        <begin position="147"/>
        <end position="252"/>
    </location>
</feature>
<dbReference type="PROSITE" id="PS50930">
    <property type="entry name" value="HTH_LYTTR"/>
    <property type="match status" value="1"/>
</dbReference>
<dbReference type="PROSITE" id="PS50110">
    <property type="entry name" value="RESPONSE_REGULATORY"/>
    <property type="match status" value="1"/>
</dbReference>
<gene>
    <name evidence="6" type="ORF">SAMN02745912_01267</name>
</gene>
<organism evidence="6 7">
    <name type="scientific">Paramaledivibacter caminithermalis (strain DSM 15212 / CIP 107654 / DViRD3)</name>
    <name type="common">Clostridium caminithermale</name>
    <dbReference type="NCBI Taxonomy" id="1121301"/>
    <lineage>
        <taxon>Bacteria</taxon>
        <taxon>Bacillati</taxon>
        <taxon>Bacillota</taxon>
        <taxon>Clostridia</taxon>
        <taxon>Peptostreptococcales</taxon>
        <taxon>Caminicellaceae</taxon>
        <taxon>Paramaledivibacter</taxon>
    </lineage>
</organism>
<dbReference type="STRING" id="1121301.SAMN02745912_01267"/>
<dbReference type="GO" id="GO:0000156">
    <property type="term" value="F:phosphorelay response regulator activity"/>
    <property type="evidence" value="ECO:0007669"/>
    <property type="project" value="InterPro"/>
</dbReference>
<dbReference type="PANTHER" id="PTHR37299">
    <property type="entry name" value="TRANSCRIPTIONAL REGULATOR-RELATED"/>
    <property type="match status" value="1"/>
</dbReference>
<dbReference type="SMART" id="SM00448">
    <property type="entry name" value="REC"/>
    <property type="match status" value="1"/>
</dbReference>
<evidence type="ECO:0000313" key="7">
    <source>
        <dbReference type="Proteomes" id="UP000184465"/>
    </source>
</evidence>
<dbReference type="SMART" id="SM00850">
    <property type="entry name" value="LytTR"/>
    <property type="match status" value="1"/>
</dbReference>
<dbReference type="Gene3D" id="2.40.50.1020">
    <property type="entry name" value="LytTr DNA-binding domain"/>
    <property type="match status" value="1"/>
</dbReference>
<dbReference type="Gene3D" id="3.40.50.2300">
    <property type="match status" value="1"/>
</dbReference>
<proteinExistence type="predicted"/>
<dbReference type="OrthoDB" id="9809318at2"/>
<evidence type="ECO:0000256" key="1">
    <source>
        <dbReference type="ARBA" id="ARBA00018672"/>
    </source>
</evidence>
<name>A0A1M6MI00_PARC5</name>
<dbReference type="PANTHER" id="PTHR37299:SF4">
    <property type="entry name" value="TRANSCRIPTIONAL REGULATOR"/>
    <property type="match status" value="1"/>
</dbReference>
<dbReference type="GO" id="GO:0003677">
    <property type="term" value="F:DNA binding"/>
    <property type="evidence" value="ECO:0007669"/>
    <property type="project" value="InterPro"/>
</dbReference>
<protein>
    <recommendedName>
        <fullName evidence="1">Stage 0 sporulation protein A homolog</fullName>
    </recommendedName>
</protein>
<feature type="domain" description="Response regulatory" evidence="4">
    <location>
        <begin position="3"/>
        <end position="117"/>
    </location>
</feature>
<accession>A0A1M6MI00</accession>
<keyword evidence="3" id="KW-0597">Phosphoprotein</keyword>
<dbReference type="Pfam" id="PF04397">
    <property type="entry name" value="LytTR"/>
    <property type="match status" value="1"/>
</dbReference>
<evidence type="ECO:0000256" key="3">
    <source>
        <dbReference type="PROSITE-ProRule" id="PRU00169"/>
    </source>
</evidence>
<reference evidence="6 7" key="1">
    <citation type="submission" date="2016-11" db="EMBL/GenBank/DDBJ databases">
        <authorList>
            <person name="Jaros S."/>
            <person name="Januszkiewicz K."/>
            <person name="Wedrychowicz H."/>
        </authorList>
    </citation>
    <scope>NUCLEOTIDE SEQUENCE [LARGE SCALE GENOMIC DNA]</scope>
    <source>
        <strain evidence="6 7">DSM 15212</strain>
    </source>
</reference>
<dbReference type="Pfam" id="PF00072">
    <property type="entry name" value="Response_reg"/>
    <property type="match status" value="1"/>
</dbReference>
<dbReference type="Proteomes" id="UP000184465">
    <property type="component" value="Unassembled WGS sequence"/>
</dbReference>
<dbReference type="RefSeq" id="WP_084111767.1">
    <property type="nucleotide sequence ID" value="NZ_FRAG01000010.1"/>
</dbReference>
<keyword evidence="7" id="KW-1185">Reference proteome</keyword>
<evidence type="ECO:0000256" key="2">
    <source>
        <dbReference type="ARBA" id="ARBA00024867"/>
    </source>
</evidence>
<feature type="modified residue" description="4-aspartylphosphate" evidence="3">
    <location>
        <position position="54"/>
    </location>
</feature>
<evidence type="ECO:0000259" key="4">
    <source>
        <dbReference type="PROSITE" id="PS50110"/>
    </source>
</evidence>
<dbReference type="EMBL" id="FRAG01000010">
    <property type="protein sequence ID" value="SHJ83077.1"/>
    <property type="molecule type" value="Genomic_DNA"/>
</dbReference>